<dbReference type="PROSITE" id="PS51257">
    <property type="entry name" value="PROKAR_LIPOPROTEIN"/>
    <property type="match status" value="1"/>
</dbReference>
<dbReference type="PROSITE" id="PS51352">
    <property type="entry name" value="THIOREDOXIN_2"/>
    <property type="match status" value="1"/>
</dbReference>
<keyword evidence="1" id="KW-0732">Signal</keyword>
<accession>A0ABY7T7A8</accession>
<organism evidence="3 4">
    <name type="scientific">Mucilaginibacter jinjuensis</name>
    <dbReference type="NCBI Taxonomy" id="1176721"/>
    <lineage>
        <taxon>Bacteria</taxon>
        <taxon>Pseudomonadati</taxon>
        <taxon>Bacteroidota</taxon>
        <taxon>Sphingobacteriia</taxon>
        <taxon>Sphingobacteriales</taxon>
        <taxon>Sphingobacteriaceae</taxon>
        <taxon>Mucilaginibacter</taxon>
    </lineage>
</organism>
<feature type="chain" id="PRO_5046565912" evidence="1">
    <location>
        <begin position="37"/>
        <end position="186"/>
    </location>
</feature>
<feature type="domain" description="Thioredoxin" evidence="2">
    <location>
        <begin position="47"/>
        <end position="186"/>
    </location>
</feature>
<proteinExistence type="predicted"/>
<keyword evidence="4" id="KW-1185">Reference proteome</keyword>
<dbReference type="Gene3D" id="3.40.30.10">
    <property type="entry name" value="Glutaredoxin"/>
    <property type="match status" value="1"/>
</dbReference>
<dbReference type="InterPro" id="IPR012336">
    <property type="entry name" value="Thioredoxin-like_fold"/>
</dbReference>
<dbReference type="InterPro" id="IPR036249">
    <property type="entry name" value="Thioredoxin-like_sf"/>
</dbReference>
<dbReference type="Pfam" id="PF13905">
    <property type="entry name" value="Thioredoxin_8"/>
    <property type="match status" value="1"/>
</dbReference>
<gene>
    <name evidence="3" type="ORF">PQO05_25665</name>
</gene>
<dbReference type="Proteomes" id="UP001216139">
    <property type="component" value="Chromosome"/>
</dbReference>
<evidence type="ECO:0000256" key="1">
    <source>
        <dbReference type="SAM" id="SignalP"/>
    </source>
</evidence>
<reference evidence="3 4" key="1">
    <citation type="submission" date="2023-02" db="EMBL/GenBank/DDBJ databases">
        <title>Genome sequence of Mucilaginibacter jinjuensis strain KACC 16571.</title>
        <authorList>
            <person name="Kim S."/>
            <person name="Heo J."/>
            <person name="Kwon S.-W."/>
        </authorList>
    </citation>
    <scope>NUCLEOTIDE SEQUENCE [LARGE SCALE GENOMIC DNA]</scope>
    <source>
        <strain evidence="3 4">KACC 16571</strain>
    </source>
</reference>
<name>A0ABY7T7A8_9SPHI</name>
<evidence type="ECO:0000259" key="2">
    <source>
        <dbReference type="PROSITE" id="PS51352"/>
    </source>
</evidence>
<dbReference type="RefSeq" id="WP_273630362.1">
    <property type="nucleotide sequence ID" value="NZ_CP117167.1"/>
</dbReference>
<dbReference type="InterPro" id="IPR013766">
    <property type="entry name" value="Thioredoxin_domain"/>
</dbReference>
<protein>
    <submittedName>
        <fullName evidence="3">Thioredoxin domain-containing protein</fullName>
    </submittedName>
</protein>
<dbReference type="EMBL" id="CP117167">
    <property type="protein sequence ID" value="WCT12118.1"/>
    <property type="molecule type" value="Genomic_DNA"/>
</dbReference>
<feature type="signal peptide" evidence="1">
    <location>
        <begin position="1"/>
        <end position="36"/>
    </location>
</feature>
<evidence type="ECO:0000313" key="3">
    <source>
        <dbReference type="EMBL" id="WCT12118.1"/>
    </source>
</evidence>
<sequence length="186" mass="21524">MTKKLKSTTNYNPLTIMKQFFLSLLAIVAITGCTWAQNQSTFTQTQPQRIQNLPMYHILNTDSVNVTTTKLKKDKSVMIIYFSPDCSHCQHLMYELKPKLKELSGIQIVMISFVQYKMIKEFYRDFGLSAYPNITVGTEGYTYEMQKYFEIKTTPYIAIYDKHGKLVKAYEKAPDVKELVDVAKKA</sequence>
<dbReference type="SUPFAM" id="SSF52833">
    <property type="entry name" value="Thioredoxin-like"/>
    <property type="match status" value="1"/>
</dbReference>
<dbReference type="CDD" id="cd01659">
    <property type="entry name" value="TRX_superfamily"/>
    <property type="match status" value="1"/>
</dbReference>
<evidence type="ECO:0000313" key="4">
    <source>
        <dbReference type="Proteomes" id="UP001216139"/>
    </source>
</evidence>